<feature type="compositionally biased region" description="Low complexity" evidence="1">
    <location>
        <begin position="20"/>
        <end position="34"/>
    </location>
</feature>
<sequence length="752" mass="83003">MFCHQTTTPFANNPRRREVASTSSKHASSSTSSSFGCYRKQQQRFCSLSSLRRISNSKFSLGKRRRFQSCAKNNIISSTTASMKEEENEENMEEGGNLNVDAVVFESVVDTGGGGSGSGSVGGGKSNSNTKTNNFSASGIFDSLLKSYDEFDASEQLERMKRNAKQSDRVAKAMQYKAGKAARSLRVKVNNSNNGKGTAGVLTTSSSNNPAALLGRKNASSEKKREKNKVPVAYPDATKPTIYKLTDAERAAMGALDADEMHFVPIPNENWSVSLLRYLPKRSSANVDYSKPPVIFIPGCASNAHTFDVDASDGFSMPRLCAEKLRREVWICESRGVGHARNHETPLESYTKLVMEEDVEDEEQYDESNKKKSQTKKKIIVSVPKIKPTVYGGWDFDTYVLDDLPTAFTYIRNLMVNEGRAQRDTFEYDLIGHSMGGMLACAIAARSQHEHPGWSIRKVIALASSLECSSTNAQTVPSIYARFAALAGHLPRGLTGGASAIPKIHLPLQPVSVGTAELFTRVLGPPDEKRQEDVSNPASAFWNNSVSATTCYPGATSAKFLRKLLVYGFDNVPLSLLLQMCTLFTPGGMRSREGLRNFFTESKRPSEITIFGENKFKEDPMEMQKPVINYVDAFANSNVPMLCIAADYDPIFPPEQVKAFAKRVNARYECVGDGSIFENDDDKEKGENIIDKEEEQKQRDLLNSGRVKSDDMPEMRDANGDAVPSHMSHYDVLCGKRAPVLVYPKILAFLEE</sequence>
<evidence type="ECO:0000313" key="3">
    <source>
        <dbReference type="Proteomes" id="UP000198341"/>
    </source>
</evidence>
<dbReference type="AlphaFoldDB" id="K8ELC9"/>
<gene>
    <name evidence="2" type="ordered locus">Bathy12g02440</name>
</gene>
<keyword evidence="3" id="KW-1185">Reference proteome</keyword>
<feature type="region of interest" description="Disordered" evidence="1">
    <location>
        <begin position="190"/>
        <end position="230"/>
    </location>
</feature>
<dbReference type="OrthoDB" id="9974421at2759"/>
<feature type="compositionally biased region" description="Polar residues" evidence="1">
    <location>
        <begin position="190"/>
        <end position="210"/>
    </location>
</feature>
<evidence type="ECO:0000313" key="2">
    <source>
        <dbReference type="EMBL" id="CCO18784.1"/>
    </source>
</evidence>
<dbReference type="Proteomes" id="UP000198341">
    <property type="component" value="Chromosome 12"/>
</dbReference>
<feature type="compositionally biased region" description="Gly residues" evidence="1">
    <location>
        <begin position="114"/>
        <end position="125"/>
    </location>
</feature>
<feature type="compositionally biased region" description="Polar residues" evidence="1">
    <location>
        <begin position="1"/>
        <end position="11"/>
    </location>
</feature>
<name>K8ELC9_9CHLO</name>
<evidence type="ECO:0000256" key="1">
    <source>
        <dbReference type="SAM" id="MobiDB-lite"/>
    </source>
</evidence>
<dbReference type="EMBL" id="FO082267">
    <property type="protein sequence ID" value="CCO18784.1"/>
    <property type="molecule type" value="Genomic_DNA"/>
</dbReference>
<proteinExistence type="predicted"/>
<dbReference type="InterPro" id="IPR029058">
    <property type="entry name" value="AB_hydrolase_fold"/>
</dbReference>
<accession>K8ELC9</accession>
<dbReference type="KEGG" id="bpg:Bathy12g02440"/>
<reference evidence="2 3" key="1">
    <citation type="submission" date="2011-10" db="EMBL/GenBank/DDBJ databases">
        <authorList>
            <person name="Genoscope - CEA"/>
        </authorList>
    </citation>
    <scope>NUCLEOTIDE SEQUENCE [LARGE SCALE GENOMIC DNA]</scope>
    <source>
        <strain evidence="2 3">RCC 1105</strain>
    </source>
</reference>
<dbReference type="eggNOG" id="ENOG502S68M">
    <property type="taxonomic scope" value="Eukaryota"/>
</dbReference>
<dbReference type="Gene3D" id="3.40.50.1820">
    <property type="entry name" value="alpha/beta hydrolase"/>
    <property type="match status" value="1"/>
</dbReference>
<dbReference type="RefSeq" id="XP_007509669.1">
    <property type="nucleotide sequence ID" value="XM_007509607.1"/>
</dbReference>
<protein>
    <submittedName>
        <fullName evidence="2">Uncharacterized protein</fullName>
    </submittedName>
</protein>
<dbReference type="PANTHER" id="PTHR11005">
    <property type="entry name" value="LYSOSOMAL ACID LIPASE-RELATED"/>
    <property type="match status" value="1"/>
</dbReference>
<feature type="compositionally biased region" description="Basic and acidic residues" evidence="1">
    <location>
        <begin position="219"/>
        <end position="229"/>
    </location>
</feature>
<feature type="region of interest" description="Disordered" evidence="1">
    <location>
        <begin position="1"/>
        <end position="35"/>
    </location>
</feature>
<organism evidence="2 3">
    <name type="scientific">Bathycoccus prasinos</name>
    <dbReference type="NCBI Taxonomy" id="41875"/>
    <lineage>
        <taxon>Eukaryota</taxon>
        <taxon>Viridiplantae</taxon>
        <taxon>Chlorophyta</taxon>
        <taxon>Mamiellophyceae</taxon>
        <taxon>Mamiellales</taxon>
        <taxon>Bathycoccaceae</taxon>
        <taxon>Bathycoccus</taxon>
    </lineage>
</organism>
<dbReference type="SUPFAM" id="SSF53474">
    <property type="entry name" value="alpha/beta-Hydrolases"/>
    <property type="match status" value="1"/>
</dbReference>
<dbReference type="GeneID" id="19012454"/>
<feature type="region of interest" description="Disordered" evidence="1">
    <location>
        <begin position="114"/>
        <end position="133"/>
    </location>
</feature>